<dbReference type="PROSITE" id="PS50039">
    <property type="entry name" value="FORK_HEAD_3"/>
    <property type="match status" value="1"/>
</dbReference>
<proteinExistence type="predicted"/>
<keyword evidence="9" id="KW-1185">Reference proteome</keyword>
<keyword evidence="3" id="KW-0804">Transcription</keyword>
<reference evidence="8" key="1">
    <citation type="journal article" date="2020" name="bioRxiv">
        <title>Whole genome comparisons of ergot fungi reveals the divergence and evolution of species within the genus Claviceps are the result of varying mechanisms driving genome evolution and host range expansion.</title>
        <authorList>
            <person name="Wyka S.A."/>
            <person name="Mondo S.J."/>
            <person name="Liu M."/>
            <person name="Dettman J."/>
            <person name="Nalam V."/>
            <person name="Broders K.D."/>
        </authorList>
    </citation>
    <scope>NUCLEOTIDE SEQUENCE</scope>
    <source>
        <strain evidence="8">CCC 489</strain>
    </source>
</reference>
<protein>
    <recommendedName>
        <fullName evidence="7">Fork-head domain-containing protein</fullName>
    </recommendedName>
</protein>
<feature type="domain" description="Fork-head" evidence="7">
    <location>
        <begin position="241"/>
        <end position="346"/>
    </location>
</feature>
<dbReference type="SUPFAM" id="SSF46785">
    <property type="entry name" value="Winged helix' DNA-binding domain"/>
    <property type="match status" value="1"/>
</dbReference>
<comment type="subcellular location">
    <subcellularLocation>
        <location evidence="5">Nucleus</location>
    </subcellularLocation>
</comment>
<dbReference type="PROSITE" id="PS00658">
    <property type="entry name" value="FORK_HEAD_2"/>
    <property type="match status" value="1"/>
</dbReference>
<dbReference type="PANTHER" id="PTHR46078:SF2">
    <property type="entry name" value="FORK-HEAD DOMAIN-CONTAINING PROTEIN"/>
    <property type="match status" value="1"/>
</dbReference>
<evidence type="ECO:0000256" key="5">
    <source>
        <dbReference type="PROSITE-ProRule" id="PRU00089"/>
    </source>
</evidence>
<dbReference type="InterPro" id="IPR045912">
    <property type="entry name" value="FOXJ2/3-like"/>
</dbReference>
<evidence type="ECO:0000256" key="3">
    <source>
        <dbReference type="ARBA" id="ARBA00023163"/>
    </source>
</evidence>
<name>A0A8K0NF67_9HYPO</name>
<organism evidence="8 9">
    <name type="scientific">Claviceps africana</name>
    <dbReference type="NCBI Taxonomy" id="83212"/>
    <lineage>
        <taxon>Eukaryota</taxon>
        <taxon>Fungi</taxon>
        <taxon>Dikarya</taxon>
        <taxon>Ascomycota</taxon>
        <taxon>Pezizomycotina</taxon>
        <taxon>Sordariomycetes</taxon>
        <taxon>Hypocreomycetidae</taxon>
        <taxon>Hypocreales</taxon>
        <taxon>Clavicipitaceae</taxon>
        <taxon>Claviceps</taxon>
    </lineage>
</organism>
<dbReference type="GO" id="GO:0000981">
    <property type="term" value="F:DNA-binding transcription factor activity, RNA polymerase II-specific"/>
    <property type="evidence" value="ECO:0007669"/>
    <property type="project" value="TreeGrafter"/>
</dbReference>
<dbReference type="InterPro" id="IPR030456">
    <property type="entry name" value="TF_fork_head_CS_2"/>
</dbReference>
<dbReference type="Proteomes" id="UP000811619">
    <property type="component" value="Unassembled WGS sequence"/>
</dbReference>
<dbReference type="InterPro" id="IPR001766">
    <property type="entry name" value="Fork_head_dom"/>
</dbReference>
<evidence type="ECO:0000256" key="4">
    <source>
        <dbReference type="ARBA" id="ARBA00023242"/>
    </source>
</evidence>
<evidence type="ECO:0000313" key="8">
    <source>
        <dbReference type="EMBL" id="KAG5913100.1"/>
    </source>
</evidence>
<evidence type="ECO:0000313" key="9">
    <source>
        <dbReference type="Proteomes" id="UP000811619"/>
    </source>
</evidence>
<feature type="region of interest" description="Disordered" evidence="6">
    <location>
        <begin position="1"/>
        <end position="23"/>
    </location>
</feature>
<dbReference type="EMBL" id="SRPY01001442">
    <property type="protein sequence ID" value="KAG5913100.1"/>
    <property type="molecule type" value="Genomic_DNA"/>
</dbReference>
<gene>
    <name evidence="8" type="ORF">E4U42_001479</name>
</gene>
<dbReference type="OrthoDB" id="5954824at2759"/>
<dbReference type="InterPro" id="IPR036390">
    <property type="entry name" value="WH_DNA-bd_sf"/>
</dbReference>
<dbReference type="Pfam" id="PF00250">
    <property type="entry name" value="Forkhead"/>
    <property type="match status" value="1"/>
</dbReference>
<evidence type="ECO:0000256" key="2">
    <source>
        <dbReference type="ARBA" id="ARBA00023125"/>
    </source>
</evidence>
<comment type="caution">
    <text evidence="8">The sequence shown here is derived from an EMBL/GenBank/DDBJ whole genome shotgun (WGS) entry which is preliminary data.</text>
</comment>
<dbReference type="PRINTS" id="PR00053">
    <property type="entry name" value="FORKHEAD"/>
</dbReference>
<keyword evidence="1" id="KW-0805">Transcription regulation</keyword>
<dbReference type="SMART" id="SM00339">
    <property type="entry name" value="FH"/>
    <property type="match status" value="1"/>
</dbReference>
<sequence>MAYLSSSSFSSSSPPLSAPTAGEASHDAYSSMISSNASHEPAWPSAPLVSGGLNLNYCLQDSTNGLGVQQPDNTYTPASPNGWFSASSVLCSATTVRYHGKKPSMYQPLSTVCAPTSSGTMVLDNTIGYLSPPNGDKGNASNRLWGVDVITPLNTLEASPMAWSDSIGDSPLSAVTPKDVLVPRLIEARSMPWSMSEAASTSTVAPASAAVPTSMPASTSVTVCPPSGLSAALRESVDSDKTDEPYAKLIYRAFMSRSDHTMTLQEIYQWFRENTTKALTASKGWQNSIRHNLSMNAAFKRKERTPFKTVKSSSCCEDSKRVNEWFLEDWAIRDGVQSTTRYRKSTYARRGPSGRATSAACNPWAPEHSAKRALSGRKGGCATRASRQRMRTYAQAVPDESSQHSLEMRRPSTDVYGYGQVKTGTPIHESASWYVPTVWRSGC</sequence>
<dbReference type="Gene3D" id="1.10.10.10">
    <property type="entry name" value="Winged helix-like DNA-binding domain superfamily/Winged helix DNA-binding domain"/>
    <property type="match status" value="1"/>
</dbReference>
<evidence type="ECO:0000256" key="6">
    <source>
        <dbReference type="SAM" id="MobiDB-lite"/>
    </source>
</evidence>
<keyword evidence="4 5" id="KW-0539">Nucleus</keyword>
<dbReference type="InterPro" id="IPR036388">
    <property type="entry name" value="WH-like_DNA-bd_sf"/>
</dbReference>
<feature type="compositionally biased region" description="Low complexity" evidence="6">
    <location>
        <begin position="1"/>
        <end position="15"/>
    </location>
</feature>
<dbReference type="PANTHER" id="PTHR46078">
    <property type="entry name" value="FORKHEAD BOX PROTEIN J2 FAMILY MEMBER"/>
    <property type="match status" value="1"/>
</dbReference>
<dbReference type="GO" id="GO:0005634">
    <property type="term" value="C:nucleus"/>
    <property type="evidence" value="ECO:0007669"/>
    <property type="project" value="UniProtKB-SubCell"/>
</dbReference>
<keyword evidence="2 5" id="KW-0238">DNA-binding</keyword>
<feature type="DNA-binding region" description="Fork-head" evidence="5">
    <location>
        <begin position="241"/>
        <end position="346"/>
    </location>
</feature>
<evidence type="ECO:0000256" key="1">
    <source>
        <dbReference type="ARBA" id="ARBA00023015"/>
    </source>
</evidence>
<dbReference type="GO" id="GO:0000978">
    <property type="term" value="F:RNA polymerase II cis-regulatory region sequence-specific DNA binding"/>
    <property type="evidence" value="ECO:0007669"/>
    <property type="project" value="TreeGrafter"/>
</dbReference>
<dbReference type="AlphaFoldDB" id="A0A8K0NF67"/>
<evidence type="ECO:0000259" key="7">
    <source>
        <dbReference type="PROSITE" id="PS50039"/>
    </source>
</evidence>
<accession>A0A8K0NF67</accession>